<dbReference type="InterPro" id="IPR029058">
    <property type="entry name" value="AB_hydrolase_fold"/>
</dbReference>
<dbReference type="InterPro" id="IPR041855">
    <property type="entry name" value="Lysin_B_C_ter"/>
</dbReference>
<accession>A0A222ZQN8</accession>
<evidence type="ECO:0000313" key="2">
    <source>
        <dbReference type="Proteomes" id="UP000224432"/>
    </source>
</evidence>
<dbReference type="Proteomes" id="UP000224432">
    <property type="component" value="Segment"/>
</dbReference>
<dbReference type="Gene3D" id="3.40.50.1820">
    <property type="entry name" value="alpha/beta hydrolase"/>
    <property type="match status" value="1"/>
</dbReference>
<dbReference type="SUPFAM" id="SSF53474">
    <property type="entry name" value="alpha/beta-Hydrolases"/>
    <property type="match status" value="1"/>
</dbReference>
<dbReference type="KEGG" id="vg:60323337"/>
<dbReference type="Gene3D" id="1.10.10.1120">
    <property type="entry name" value="Lysin B, C-terminal linker domain"/>
    <property type="match status" value="1"/>
</dbReference>
<reference evidence="1 2" key="1">
    <citation type="submission" date="2017-05" db="EMBL/GenBank/DDBJ databases">
        <authorList>
            <person name="Paudel S."/>
            <person name="Amoh N.Y."/>
            <person name="Buchser W.J."/>
            <person name="Forsyth M.H."/>
            <person name="Saha M.S."/>
            <person name="Stoner T.H."/>
            <person name="Garlena R.A."/>
            <person name="Russell D.A."/>
            <person name="Pope W.H."/>
            <person name="Jacobs-Sera D."/>
            <person name="Hatfull G.F."/>
        </authorList>
    </citation>
    <scope>NUCLEOTIDE SEQUENCE [LARGE SCALE GENOMIC DNA]</scope>
</reference>
<dbReference type="RefSeq" id="YP_009951894.1">
    <property type="nucleotide sequence ID" value="NC_051606.1"/>
</dbReference>
<gene>
    <name evidence="1" type="primary">30</name>
    <name evidence="1" type="ORF">SEA_AMOHNITION_30</name>
</gene>
<proteinExistence type="predicted"/>
<protein>
    <submittedName>
        <fullName evidence="1">Lysin B</fullName>
    </submittedName>
</protein>
<keyword evidence="2" id="KW-1185">Reference proteome</keyword>
<name>A0A222ZQN8_9CAUD</name>
<organism evidence="1 2">
    <name type="scientific">Mycobacterium phage Amohnition</name>
    <dbReference type="NCBI Taxonomy" id="2015874"/>
    <lineage>
        <taxon>Viruses</taxon>
        <taxon>Duplodnaviria</taxon>
        <taxon>Heunggongvirae</taxon>
        <taxon>Uroviricota</taxon>
        <taxon>Caudoviricetes</taxon>
        <taxon>Weiservirinae</taxon>
        <taxon>Amginevirus</taxon>
        <taxon>Amginevirus amohnition</taxon>
    </lineage>
</organism>
<dbReference type="GeneID" id="60323337"/>
<sequence length="246" mass="27014">MSKPMLLTAQGTGVDMWTGYPADLARRLVDQYYHQPIGKYPARVWPMGSSVQIGVDEGVELVLKAEAGPSRDVPDGYALCGYSQGAWLVSLLLQEFRTGRLKHLLHKLMAGSTFGNPMRELDGSGGRGISDKLIVGTPDFWVDEFDPGDIYANVPNNAVGADMTAIFKLVRLSSITDVFDIVQKVLAILQSPLRHFPAAVEAIVRGLVFLGRKPATAPHIEYHIRERTPGVTYYEHAVAHMRARAA</sequence>
<dbReference type="EMBL" id="MF140398">
    <property type="protein sequence ID" value="ASR86310.1"/>
    <property type="molecule type" value="Genomic_DNA"/>
</dbReference>
<evidence type="ECO:0000313" key="1">
    <source>
        <dbReference type="EMBL" id="ASR86310.1"/>
    </source>
</evidence>